<keyword evidence="1" id="KW-0547">Nucleotide-binding</keyword>
<feature type="non-terminal residue" evidence="1">
    <location>
        <position position="127"/>
    </location>
</feature>
<evidence type="ECO:0000313" key="2">
    <source>
        <dbReference type="Proteomes" id="UP001180503"/>
    </source>
</evidence>
<sequence>IAEGTIEDRIAEMLARKQGLADAVLGSGEAAVRAWRYGGAAALAVLDEEWAPDPDSLARARARHAAAWEEGEQPRFRASGARWTVADSDVQLRYDRDGRWWPYRKERGRWVPAGPADDDPAGALAGA</sequence>
<evidence type="ECO:0000313" key="1">
    <source>
        <dbReference type="EMBL" id="MDT0407426.1"/>
    </source>
</evidence>
<keyword evidence="1" id="KW-0067">ATP-binding</keyword>
<feature type="non-terminal residue" evidence="1">
    <location>
        <position position="1"/>
    </location>
</feature>
<dbReference type="Proteomes" id="UP001180503">
    <property type="component" value="Unassembled WGS sequence"/>
</dbReference>
<dbReference type="EMBL" id="JAVRFB010000685">
    <property type="protein sequence ID" value="MDT0407426.1"/>
    <property type="molecule type" value="Genomic_DNA"/>
</dbReference>
<keyword evidence="1" id="KW-0378">Hydrolase</keyword>
<reference evidence="2" key="1">
    <citation type="submission" date="2023-07" db="EMBL/GenBank/DDBJ databases">
        <title>30 novel species of actinomycetes from the DSMZ collection.</title>
        <authorList>
            <person name="Nouioui I."/>
        </authorList>
    </citation>
    <scope>NUCLEOTIDE SEQUENCE [LARGE SCALE GENOMIC DNA]</scope>
    <source>
        <strain evidence="2">DSM 41635</strain>
    </source>
</reference>
<keyword evidence="1" id="KW-0347">Helicase</keyword>
<gene>
    <name evidence="1" type="ORF">RM528_36910</name>
</gene>
<organism evidence="1 2">
    <name type="scientific">Streptomyces edwardsiae</name>
    <dbReference type="NCBI Taxonomy" id="3075527"/>
    <lineage>
        <taxon>Bacteria</taxon>
        <taxon>Bacillati</taxon>
        <taxon>Actinomycetota</taxon>
        <taxon>Actinomycetes</taxon>
        <taxon>Kitasatosporales</taxon>
        <taxon>Streptomycetaceae</taxon>
        <taxon>Streptomyces</taxon>
    </lineage>
</organism>
<dbReference type="GO" id="GO:0004386">
    <property type="term" value="F:helicase activity"/>
    <property type="evidence" value="ECO:0007669"/>
    <property type="project" value="UniProtKB-KW"/>
</dbReference>
<protein>
    <submittedName>
        <fullName evidence="1">SWF or SNF family helicase</fullName>
    </submittedName>
</protein>
<accession>A0ABU2QSK7</accession>
<comment type="caution">
    <text evidence="1">The sequence shown here is derived from an EMBL/GenBank/DDBJ whole genome shotgun (WGS) entry which is preliminary data.</text>
</comment>
<proteinExistence type="predicted"/>
<name>A0ABU2QSK7_9ACTN</name>